<dbReference type="InterPro" id="IPR012902">
    <property type="entry name" value="N_methyl_site"/>
</dbReference>
<keyword evidence="1" id="KW-0812">Transmembrane</keyword>
<comment type="caution">
    <text evidence="2">The sequence shown here is derived from an EMBL/GenBank/DDBJ whole genome shotgun (WGS) entry which is preliminary data.</text>
</comment>
<protein>
    <recommendedName>
        <fullName evidence="4">Prepilin-type N-terminal cleavage/methylation domain-containing protein</fullName>
    </recommendedName>
</protein>
<keyword evidence="1" id="KW-1133">Transmembrane helix</keyword>
<sequence length="168" mass="17704">MDTQHLRQLGNGFSLLEVLVVISLVAVIAVTATQLLFSSLSGSGKASSLAVVKQNGDHAIGVIERNIRNAASVDCGAGDSITITDADGEVVVYNITTDQITQTAATDLYLTSDRLVAENLSCSILLGSNGEPEVVSLSFLLRFGEAGVNRASEVASQVFETRVSLRNY</sequence>
<dbReference type="AlphaFoldDB" id="A0A1G1VPE2"/>
<dbReference type="NCBIfam" id="TIGR02532">
    <property type="entry name" value="IV_pilin_GFxxxE"/>
    <property type="match status" value="1"/>
</dbReference>
<name>A0A1G1VPE2_9BACT</name>
<reference evidence="2 3" key="1">
    <citation type="journal article" date="2016" name="Nat. Commun.">
        <title>Thousands of microbial genomes shed light on interconnected biogeochemical processes in an aquifer system.</title>
        <authorList>
            <person name="Anantharaman K."/>
            <person name="Brown C.T."/>
            <person name="Hug L.A."/>
            <person name="Sharon I."/>
            <person name="Castelle C.J."/>
            <person name="Probst A.J."/>
            <person name="Thomas B.C."/>
            <person name="Singh A."/>
            <person name="Wilkins M.J."/>
            <person name="Karaoz U."/>
            <person name="Brodie E.L."/>
            <person name="Williams K.H."/>
            <person name="Hubbard S.S."/>
            <person name="Banfield J.F."/>
        </authorList>
    </citation>
    <scope>NUCLEOTIDE SEQUENCE [LARGE SCALE GENOMIC DNA]</scope>
</reference>
<keyword evidence="1" id="KW-0472">Membrane</keyword>
<organism evidence="2 3">
    <name type="scientific">Candidatus Chisholmbacteria bacterium RIFCSPHIGHO2_01_FULL_49_18</name>
    <dbReference type="NCBI Taxonomy" id="1797590"/>
    <lineage>
        <taxon>Bacteria</taxon>
        <taxon>Candidatus Chisholmiibacteriota</taxon>
    </lineage>
</organism>
<feature type="transmembrane region" description="Helical" evidence="1">
    <location>
        <begin position="12"/>
        <end position="37"/>
    </location>
</feature>
<dbReference type="EMBL" id="MHCI01000004">
    <property type="protein sequence ID" value="OGY17272.1"/>
    <property type="molecule type" value="Genomic_DNA"/>
</dbReference>
<dbReference type="Pfam" id="PF07963">
    <property type="entry name" value="N_methyl"/>
    <property type="match status" value="1"/>
</dbReference>
<proteinExistence type="predicted"/>
<gene>
    <name evidence="2" type="ORF">A2785_02555</name>
</gene>
<dbReference type="Proteomes" id="UP000179069">
    <property type="component" value="Unassembled WGS sequence"/>
</dbReference>
<evidence type="ECO:0000256" key="1">
    <source>
        <dbReference type="SAM" id="Phobius"/>
    </source>
</evidence>
<dbReference type="InterPro" id="IPR045584">
    <property type="entry name" value="Pilin-like"/>
</dbReference>
<evidence type="ECO:0000313" key="2">
    <source>
        <dbReference type="EMBL" id="OGY17272.1"/>
    </source>
</evidence>
<evidence type="ECO:0000313" key="3">
    <source>
        <dbReference type="Proteomes" id="UP000179069"/>
    </source>
</evidence>
<evidence type="ECO:0008006" key="4">
    <source>
        <dbReference type="Google" id="ProtNLM"/>
    </source>
</evidence>
<accession>A0A1G1VPE2</accession>
<dbReference type="SUPFAM" id="SSF54523">
    <property type="entry name" value="Pili subunits"/>
    <property type="match status" value="1"/>
</dbReference>